<keyword evidence="1" id="KW-0732">Signal</keyword>
<dbReference type="EMBL" id="SGJB01000001">
    <property type="protein sequence ID" value="TQQ85723.1"/>
    <property type="molecule type" value="Genomic_DNA"/>
</dbReference>
<dbReference type="Gene3D" id="2.60.40.10">
    <property type="entry name" value="Immunoglobulins"/>
    <property type="match status" value="1"/>
</dbReference>
<evidence type="ECO:0000313" key="3">
    <source>
        <dbReference type="EMBL" id="TQQ85723.1"/>
    </source>
</evidence>
<dbReference type="Pfam" id="PF04122">
    <property type="entry name" value="CW_binding_2"/>
    <property type="match status" value="3"/>
</dbReference>
<dbReference type="GO" id="GO:0005509">
    <property type="term" value="F:calcium ion binding"/>
    <property type="evidence" value="ECO:0007669"/>
    <property type="project" value="InterPro"/>
</dbReference>
<dbReference type="Pfam" id="PF18998">
    <property type="entry name" value="Flg_new_2"/>
    <property type="match status" value="1"/>
</dbReference>
<dbReference type="GO" id="GO:0016020">
    <property type="term" value="C:membrane"/>
    <property type="evidence" value="ECO:0007669"/>
    <property type="project" value="InterPro"/>
</dbReference>
<dbReference type="InterPro" id="IPR013783">
    <property type="entry name" value="Ig-like_fold"/>
</dbReference>
<dbReference type="Proteomes" id="UP000317863">
    <property type="component" value="Unassembled WGS sequence"/>
</dbReference>
<dbReference type="InterPro" id="IPR051922">
    <property type="entry name" value="Bact_Sporulation_Assoc"/>
</dbReference>
<feature type="signal peptide" evidence="1">
    <location>
        <begin position="1"/>
        <end position="27"/>
    </location>
</feature>
<feature type="domain" description="Bacterial repeat" evidence="2">
    <location>
        <begin position="440"/>
        <end position="510"/>
    </location>
</feature>
<feature type="chain" id="PRO_5022094487" description="Bacterial repeat domain-containing protein" evidence="1">
    <location>
        <begin position="28"/>
        <end position="786"/>
    </location>
</feature>
<comment type="caution">
    <text evidence="3">The sequence shown here is derived from an EMBL/GenBank/DDBJ whole genome shotgun (WGS) entry which is preliminary data.</text>
</comment>
<dbReference type="PANTHER" id="PTHR30032">
    <property type="entry name" value="N-ACETYLMURAMOYL-L-ALANINE AMIDASE-RELATED"/>
    <property type="match status" value="1"/>
</dbReference>
<protein>
    <recommendedName>
        <fullName evidence="2">Bacterial repeat domain-containing protein</fullName>
    </recommendedName>
</protein>
<gene>
    <name evidence="3" type="ORF">EXD82_00465</name>
</gene>
<dbReference type="SUPFAM" id="SSF49313">
    <property type="entry name" value="Cadherin-like"/>
    <property type="match status" value="1"/>
</dbReference>
<sequence length="786" mass="82202">MIMRKKLIALFASMCMIISILPVTALAAAPNRQVIYVGNENVTSGGYWTTDSAGTVTAFTGEGTPADKFIHYDAENNVLTLRNATIKKGLDYNPGITGSTYINSSAIGVFNEHGNAELTIKLEGTNTIAEVSKGIYVLTTSSSASNATLTIEGDGSLDASASQTGIWVQGNSCAAALSIENAKVTATVVDGYGGNGVFVQSSENSSVSLTVNSGSLTATGSGEIYAGIKLQFGSGGSGSGTPTVTVSNNAIVRANGSAGGITSNSSSPIQYETGSDGNGGVVFNGKNGTVYGDVELQENLEISTDETLNIGKDASLTVPKGTTLNNNGTINNDGTIINKGTLNGDVSGSGTIESIPEIKTTIMKDGTVGSEYSQKLEAEGNNISWSIERGKIPDGLTLSNNGTISGTPTNAGTYSFTAKAENKAGSASQEFSLTINPTTYNVIVEESANGKATASENSATEGTEITLTATPNSGCHLVRWEVTQGNVTIKDNKFTMPAEPVTVKAIFERNSSGGGTVTPPSPTHTEIIGKDRYETAALIADKIGYYDTAVLVNAENTMSDGLSASALSGKYNAPILLTKKDSIPDSTVKRLKKASTIYIIGGENAISENVEKELSGKKVIRIGGSNRYETSELIAEHIGNYDRAFIVNGLEGEADAMSASVVSSKYNAPIILTNGKNSDYDQKSDTKYYAIGGEEVLSDSIVSEYNAERISGDDRYETSREVIEKFYSSSSKYYFTNGNTLVDALSASLPAKNYGIVLVSSKSDNSVLEDKNTVQVGGMDFEISAK</sequence>
<reference evidence="3 4" key="1">
    <citation type="submission" date="2019-02" db="EMBL/GenBank/DDBJ databases">
        <title>Peptostreptococcaceae bacterium ZHW00191 nov., a new bacterium isolated from the human gut.</title>
        <authorList>
            <person name="Zhou H.-W."/>
            <person name="Chen X.-J."/>
        </authorList>
    </citation>
    <scope>NUCLEOTIDE SEQUENCE [LARGE SCALE GENOMIC DNA]</scope>
    <source>
        <strain evidence="3 4">ZHW00191</strain>
    </source>
</reference>
<evidence type="ECO:0000313" key="4">
    <source>
        <dbReference type="Proteomes" id="UP000317863"/>
    </source>
</evidence>
<dbReference type="Gene3D" id="3.40.50.12090">
    <property type="match status" value="2"/>
</dbReference>
<dbReference type="InterPro" id="IPR044060">
    <property type="entry name" value="Bacterial_rp_domain"/>
</dbReference>
<dbReference type="InterPro" id="IPR007253">
    <property type="entry name" value="Cell_wall-bd_2"/>
</dbReference>
<name>A0A544QYD8_9FIRM</name>
<evidence type="ECO:0000256" key="1">
    <source>
        <dbReference type="SAM" id="SignalP"/>
    </source>
</evidence>
<dbReference type="OrthoDB" id="1756190at2"/>
<accession>A0A544QYD8</accession>
<dbReference type="AlphaFoldDB" id="A0A544QYD8"/>
<dbReference type="InterPro" id="IPR015919">
    <property type="entry name" value="Cadherin-like_sf"/>
</dbReference>
<proteinExistence type="predicted"/>
<dbReference type="PANTHER" id="PTHR30032:SF8">
    <property type="entry name" value="GERMINATION-SPECIFIC N-ACETYLMURAMOYL-L-ALANINE AMIDASE"/>
    <property type="match status" value="1"/>
</dbReference>
<evidence type="ECO:0000259" key="2">
    <source>
        <dbReference type="Pfam" id="PF18998"/>
    </source>
</evidence>
<organism evidence="3 4">
    <name type="scientific">Peptacetobacter hominis</name>
    <dbReference type="NCBI Taxonomy" id="2743610"/>
    <lineage>
        <taxon>Bacteria</taxon>
        <taxon>Bacillati</taxon>
        <taxon>Bacillota</taxon>
        <taxon>Clostridia</taxon>
        <taxon>Peptostreptococcales</taxon>
        <taxon>Peptostreptococcaceae</taxon>
        <taxon>Peptacetobacter</taxon>
    </lineage>
</organism>
<keyword evidence="4" id="KW-1185">Reference proteome</keyword>